<feature type="compositionally biased region" description="Basic and acidic residues" evidence="1">
    <location>
        <begin position="478"/>
        <end position="497"/>
    </location>
</feature>
<name>A0A1L7WJE0_9HELO</name>
<sequence>MAPIMRAKRQRDIASAPQPSRAAAHPPSDSKNSSNDREPSNTCHEPDGTISLVAGVWMPVPRTYDPDTYDPEGQMPWTPEPEPYDPETYAAWGRKHFGDDWYEQRRIMLQERNIYAPDAVYRRRQKDLRVMEHKIEGRPFRPRDEVLDKGWQRLWARLSKDLPSVETPGTPGSFQLNDSDSNVSGYSTYPPTPEPRVLTPEPDDPWELLELNRRRFHWDEEAYQFERIFLKEGLIDEVRKQREDEEGDRRREEELEEIRKVKYLPGTLVKSGEYEDRMRKFDLRAQGWTQEQIEAADRADTAAWKWQQKNPQPRGLSLFGPPLTQEESDAYDAWLQKERAARLRIYGGPPPSESGTIGQAALDAWRRNIHARVSSQHEQEPGADATADASAPEKASRLRAPTPRATKNTSRKTRGGRITKNTAQSQSDRGTRSRRTAPTLAQASIADRRSKRARASDVVDKPDESTAQVPRKTSKRQPKVDEKRASDAVQDIDDRGLQSKPHNKGQRASRRLAHEPPQFGMFAPPVRNPSNASKPNSSGLRNRAPPKKSIAAKGAKPRGISKSGREGTNHPKRSKKRSED</sequence>
<organism evidence="2 3">
    <name type="scientific">Phialocephala subalpina</name>
    <dbReference type="NCBI Taxonomy" id="576137"/>
    <lineage>
        <taxon>Eukaryota</taxon>
        <taxon>Fungi</taxon>
        <taxon>Dikarya</taxon>
        <taxon>Ascomycota</taxon>
        <taxon>Pezizomycotina</taxon>
        <taxon>Leotiomycetes</taxon>
        <taxon>Helotiales</taxon>
        <taxon>Mollisiaceae</taxon>
        <taxon>Phialocephala</taxon>
        <taxon>Phialocephala fortinii species complex</taxon>
    </lineage>
</organism>
<dbReference type="EMBL" id="FJOG01000003">
    <property type="protein sequence ID" value="CZR52894.1"/>
    <property type="molecule type" value="Genomic_DNA"/>
</dbReference>
<feature type="compositionally biased region" description="Basic and acidic residues" evidence="1">
    <location>
        <begin position="454"/>
        <end position="464"/>
    </location>
</feature>
<evidence type="ECO:0000313" key="2">
    <source>
        <dbReference type="EMBL" id="CZR52894.1"/>
    </source>
</evidence>
<dbReference type="AlphaFoldDB" id="A0A1L7WJE0"/>
<protein>
    <submittedName>
        <fullName evidence="2">Uncharacterized protein</fullName>
    </submittedName>
</protein>
<feature type="compositionally biased region" description="Polar residues" evidence="1">
    <location>
        <begin position="528"/>
        <end position="540"/>
    </location>
</feature>
<evidence type="ECO:0000256" key="1">
    <source>
        <dbReference type="SAM" id="MobiDB-lite"/>
    </source>
</evidence>
<dbReference type="OrthoDB" id="3597695at2759"/>
<dbReference type="STRING" id="576137.A0A1L7WJE0"/>
<feature type="compositionally biased region" description="Basic and acidic residues" evidence="1">
    <location>
        <begin position="34"/>
        <end position="47"/>
    </location>
</feature>
<feature type="compositionally biased region" description="Basic residues" evidence="1">
    <location>
        <begin position="570"/>
        <end position="580"/>
    </location>
</feature>
<feature type="region of interest" description="Disordered" evidence="1">
    <location>
        <begin position="372"/>
        <end position="580"/>
    </location>
</feature>
<keyword evidence="3" id="KW-1185">Reference proteome</keyword>
<feature type="region of interest" description="Disordered" evidence="1">
    <location>
        <begin position="165"/>
        <end position="201"/>
    </location>
</feature>
<dbReference type="Proteomes" id="UP000184330">
    <property type="component" value="Unassembled WGS sequence"/>
</dbReference>
<accession>A0A1L7WJE0</accession>
<evidence type="ECO:0000313" key="3">
    <source>
        <dbReference type="Proteomes" id="UP000184330"/>
    </source>
</evidence>
<proteinExistence type="predicted"/>
<reference evidence="2 3" key="1">
    <citation type="submission" date="2016-03" db="EMBL/GenBank/DDBJ databases">
        <authorList>
            <person name="Ploux O."/>
        </authorList>
    </citation>
    <scope>NUCLEOTIDE SEQUENCE [LARGE SCALE GENOMIC DNA]</scope>
    <source>
        <strain evidence="2 3">UAMH 11012</strain>
    </source>
</reference>
<feature type="compositionally biased region" description="Basic residues" evidence="1">
    <location>
        <begin position="501"/>
        <end position="511"/>
    </location>
</feature>
<feature type="compositionally biased region" description="Polar residues" evidence="1">
    <location>
        <begin position="170"/>
        <end position="189"/>
    </location>
</feature>
<feature type="region of interest" description="Disordered" evidence="1">
    <location>
        <begin position="1"/>
        <end position="50"/>
    </location>
</feature>
<gene>
    <name evidence="2" type="ORF">PAC_02771</name>
</gene>
<feature type="compositionally biased region" description="Polar residues" evidence="1">
    <location>
        <begin position="419"/>
        <end position="428"/>
    </location>
</feature>